<evidence type="ECO:0000313" key="11">
    <source>
        <dbReference type="Proteomes" id="UP000476310"/>
    </source>
</evidence>
<name>A0A6G4AL89_9ACTN</name>
<feature type="compositionally biased region" description="Basic and acidic residues" evidence="7">
    <location>
        <begin position="257"/>
        <end position="268"/>
    </location>
</feature>
<dbReference type="SUPFAM" id="SSF48317">
    <property type="entry name" value="Acid phosphatase/Vanadium-dependent haloperoxidase"/>
    <property type="match status" value="1"/>
</dbReference>
<feature type="transmembrane region" description="Helical" evidence="8">
    <location>
        <begin position="201"/>
        <end position="225"/>
    </location>
</feature>
<evidence type="ECO:0000256" key="7">
    <source>
        <dbReference type="SAM" id="MobiDB-lite"/>
    </source>
</evidence>
<keyword evidence="5 8" id="KW-1133">Transmembrane helix</keyword>
<evidence type="ECO:0000256" key="4">
    <source>
        <dbReference type="ARBA" id="ARBA00022801"/>
    </source>
</evidence>
<evidence type="ECO:0000313" key="10">
    <source>
        <dbReference type="EMBL" id="NEW74000.1"/>
    </source>
</evidence>
<dbReference type="InterPro" id="IPR000326">
    <property type="entry name" value="PAP2/HPO"/>
</dbReference>
<keyword evidence="6 8" id="KW-0472">Membrane</keyword>
<feature type="transmembrane region" description="Helical" evidence="8">
    <location>
        <begin position="173"/>
        <end position="195"/>
    </location>
</feature>
<keyword evidence="11" id="KW-1185">Reference proteome</keyword>
<feature type="domain" description="Phosphatidic acid phosphatase type 2/haloperoxidase" evidence="9">
    <location>
        <begin position="104"/>
        <end position="214"/>
    </location>
</feature>
<comment type="subcellular location">
    <subcellularLocation>
        <location evidence="1">Cell membrane</location>
        <topology evidence="1">Multi-pass membrane protein</topology>
    </subcellularLocation>
</comment>
<evidence type="ECO:0000256" key="1">
    <source>
        <dbReference type="ARBA" id="ARBA00004651"/>
    </source>
</evidence>
<dbReference type="GO" id="GO:0016787">
    <property type="term" value="F:hydrolase activity"/>
    <property type="evidence" value="ECO:0007669"/>
    <property type="project" value="UniProtKB-KW"/>
</dbReference>
<dbReference type="Pfam" id="PF01569">
    <property type="entry name" value="PAP2"/>
    <property type="match status" value="1"/>
</dbReference>
<dbReference type="EMBL" id="JAAIKT010000038">
    <property type="protein sequence ID" value="NEW74000.1"/>
    <property type="molecule type" value="Genomic_DNA"/>
</dbReference>
<evidence type="ECO:0000256" key="8">
    <source>
        <dbReference type="SAM" id="Phobius"/>
    </source>
</evidence>
<comment type="caution">
    <text evidence="10">The sequence shown here is derived from an EMBL/GenBank/DDBJ whole genome shotgun (WGS) entry which is preliminary data.</text>
</comment>
<keyword evidence="4" id="KW-0378">Hydrolase</keyword>
<reference evidence="10" key="1">
    <citation type="submission" date="2020-02" db="EMBL/GenBank/DDBJ databases">
        <title>A new Streptomyces sp. for controlling soil-borne diseases.</title>
        <authorList>
            <person name="Li X."/>
            <person name="Tian Y."/>
            <person name="Gao K."/>
        </authorList>
    </citation>
    <scope>NUCLEOTIDE SEQUENCE [LARGE SCALE GENOMIC DNA]</scope>
    <source>
        <strain evidence="10">0250</strain>
    </source>
</reference>
<accession>A0A6G4AL89</accession>
<evidence type="ECO:0000256" key="2">
    <source>
        <dbReference type="ARBA" id="ARBA00022475"/>
    </source>
</evidence>
<dbReference type="AlphaFoldDB" id="A0A6G4AL89"/>
<evidence type="ECO:0000256" key="6">
    <source>
        <dbReference type="ARBA" id="ARBA00023136"/>
    </source>
</evidence>
<keyword evidence="3 8" id="KW-0812">Transmembrane</keyword>
<feature type="transmembrane region" description="Helical" evidence="8">
    <location>
        <begin position="12"/>
        <end position="31"/>
    </location>
</feature>
<dbReference type="PANTHER" id="PTHR14969:SF62">
    <property type="entry name" value="DECAPRENYLPHOSPHORYL-5-PHOSPHORIBOSE PHOSPHATASE RV3807C-RELATED"/>
    <property type="match status" value="1"/>
</dbReference>
<feature type="compositionally biased region" description="Basic and acidic residues" evidence="7">
    <location>
        <begin position="318"/>
        <end position="327"/>
    </location>
</feature>
<protein>
    <submittedName>
        <fullName evidence="10">Phosphatase PAP2 family protein</fullName>
    </submittedName>
</protein>
<feature type="region of interest" description="Disordered" evidence="7">
    <location>
        <begin position="233"/>
        <end position="327"/>
    </location>
</feature>
<sequence length="327" mass="32940">MDSRTRYGFGRRLLLAVALCAAGAAAVMWLSPGGLGDAERVEVTGGASVSVYRAVTEAVAGAPSWAGSLLEMATEGTLVALGLLLLWTWWSAFRRGDASGVAGVVLTGIGTVAGYAASEAVKLVVDEERPCRAVRGVVAVAECPEPGDWSFPSNHATLATGIAVGLTLLRPRLAAVALPLAGAAALLRVAVGAHYPHDVAAGALMGAAAVTATLVVAGTPAVRAVSALFGRGRGKEPGLVGDHGGGRPVLHPQPGQDRAHMGLDRPLDDVQPTGDPAVGQPAAEQGQHLTLPAGQGVDPRAGGGTAVGQGPRATGRQMSHDAGRDLR</sequence>
<dbReference type="SMART" id="SM00014">
    <property type="entry name" value="acidPPc"/>
    <property type="match status" value="1"/>
</dbReference>
<dbReference type="GO" id="GO:0005886">
    <property type="term" value="C:plasma membrane"/>
    <property type="evidence" value="ECO:0007669"/>
    <property type="project" value="UniProtKB-SubCell"/>
</dbReference>
<dbReference type="PANTHER" id="PTHR14969">
    <property type="entry name" value="SPHINGOSINE-1-PHOSPHATE PHOSPHOHYDROLASE"/>
    <property type="match status" value="1"/>
</dbReference>
<dbReference type="Proteomes" id="UP000476310">
    <property type="component" value="Unassembled WGS sequence"/>
</dbReference>
<feature type="transmembrane region" description="Helical" evidence="8">
    <location>
        <begin position="72"/>
        <end position="90"/>
    </location>
</feature>
<dbReference type="CDD" id="cd01610">
    <property type="entry name" value="PAP2_like"/>
    <property type="match status" value="1"/>
</dbReference>
<evidence type="ECO:0000256" key="5">
    <source>
        <dbReference type="ARBA" id="ARBA00022989"/>
    </source>
</evidence>
<evidence type="ECO:0000259" key="9">
    <source>
        <dbReference type="SMART" id="SM00014"/>
    </source>
</evidence>
<gene>
    <name evidence="10" type="ORF">G4H13_27475</name>
</gene>
<evidence type="ECO:0000256" key="3">
    <source>
        <dbReference type="ARBA" id="ARBA00022692"/>
    </source>
</evidence>
<organism evidence="10 11">
    <name type="scientific">Streptomyces rhizosphaericus</name>
    <dbReference type="NCBI Taxonomy" id="114699"/>
    <lineage>
        <taxon>Bacteria</taxon>
        <taxon>Bacillati</taxon>
        <taxon>Actinomycetota</taxon>
        <taxon>Actinomycetes</taxon>
        <taxon>Kitasatosporales</taxon>
        <taxon>Streptomycetaceae</taxon>
        <taxon>Streptomyces</taxon>
        <taxon>Streptomyces violaceusniger group</taxon>
    </lineage>
</organism>
<dbReference type="Gene3D" id="1.20.144.10">
    <property type="entry name" value="Phosphatidic acid phosphatase type 2/haloperoxidase"/>
    <property type="match status" value="1"/>
</dbReference>
<proteinExistence type="predicted"/>
<keyword evidence="2" id="KW-1003">Cell membrane</keyword>
<dbReference type="InterPro" id="IPR036938">
    <property type="entry name" value="PAP2/HPO_sf"/>
</dbReference>